<dbReference type="OrthoDB" id="3365698at2759"/>
<evidence type="ECO:0000313" key="2">
    <source>
        <dbReference type="Proteomes" id="UP000772434"/>
    </source>
</evidence>
<sequence>MEHYLNQSRDASLTLFITAGNLDQSFDETGHNSDEFVESNLDYLKLHSWDALNILFLSSRRWKDVTINLSWAVFIEMPYCIDLNDHRFDQLECLILDWHGQGEDGGEDGDNFVSLFTSKAQSPRLRSLSLSEYEPQGNLPFCHITTLGPMRGWSTSGMIDVLTNCHNVDSFTIILDKGHGTGIALQPLLIKARSLDIEGYFSSHQFQWIELLNSLIATQLENLTLRRLAGDHWQPSLLDFISRSRCPLQTLTLCDDIYIDQYLLQLLSLVSTLISLTMKVYAIDDDLFNGLVATAESSIIPRLQQFDLVYSYYGQTENGHLDNTVLCILAMAESQLQSSSSVGFLEQFSVKYDVLASSSWDLNSESLLRLRRLNEAGMKASITVVRTLT</sequence>
<reference evidence="1" key="1">
    <citation type="submission" date="2020-11" db="EMBL/GenBank/DDBJ databases">
        <authorList>
            <consortium name="DOE Joint Genome Institute"/>
            <person name="Ahrendt S."/>
            <person name="Riley R."/>
            <person name="Andreopoulos W."/>
            <person name="Labutti K."/>
            <person name="Pangilinan J."/>
            <person name="Ruiz-Duenas F.J."/>
            <person name="Barrasa J.M."/>
            <person name="Sanchez-Garcia M."/>
            <person name="Camarero S."/>
            <person name="Miyauchi S."/>
            <person name="Serrano A."/>
            <person name="Linde D."/>
            <person name="Babiker R."/>
            <person name="Drula E."/>
            <person name="Ayuso-Fernandez I."/>
            <person name="Pacheco R."/>
            <person name="Padilla G."/>
            <person name="Ferreira P."/>
            <person name="Barriuso J."/>
            <person name="Kellner H."/>
            <person name="Castanera R."/>
            <person name="Alfaro M."/>
            <person name="Ramirez L."/>
            <person name="Pisabarro A.G."/>
            <person name="Kuo A."/>
            <person name="Tritt A."/>
            <person name="Lipzen A."/>
            <person name="He G."/>
            <person name="Yan M."/>
            <person name="Ng V."/>
            <person name="Cullen D."/>
            <person name="Martin F."/>
            <person name="Rosso M.-N."/>
            <person name="Henrissat B."/>
            <person name="Hibbett D."/>
            <person name="Martinez A.T."/>
            <person name="Grigoriev I.V."/>
        </authorList>
    </citation>
    <scope>NUCLEOTIDE SEQUENCE</scope>
    <source>
        <strain evidence="1">AH 40177</strain>
    </source>
</reference>
<evidence type="ECO:0000313" key="1">
    <source>
        <dbReference type="EMBL" id="KAF9070430.1"/>
    </source>
</evidence>
<accession>A0A9P5PYD9</accession>
<protein>
    <submittedName>
        <fullName evidence="1">Uncharacterized protein</fullName>
    </submittedName>
</protein>
<dbReference type="Proteomes" id="UP000772434">
    <property type="component" value="Unassembled WGS sequence"/>
</dbReference>
<proteinExistence type="predicted"/>
<gene>
    <name evidence="1" type="ORF">BDP27DRAFT_1419895</name>
</gene>
<keyword evidence="2" id="KW-1185">Reference proteome</keyword>
<name>A0A9P5PYD9_9AGAR</name>
<comment type="caution">
    <text evidence="1">The sequence shown here is derived from an EMBL/GenBank/DDBJ whole genome shotgun (WGS) entry which is preliminary data.</text>
</comment>
<dbReference type="AlphaFoldDB" id="A0A9P5PYD9"/>
<dbReference type="EMBL" id="JADNRY010000040">
    <property type="protein sequence ID" value="KAF9070430.1"/>
    <property type="molecule type" value="Genomic_DNA"/>
</dbReference>
<organism evidence="1 2">
    <name type="scientific">Rhodocollybia butyracea</name>
    <dbReference type="NCBI Taxonomy" id="206335"/>
    <lineage>
        <taxon>Eukaryota</taxon>
        <taxon>Fungi</taxon>
        <taxon>Dikarya</taxon>
        <taxon>Basidiomycota</taxon>
        <taxon>Agaricomycotina</taxon>
        <taxon>Agaricomycetes</taxon>
        <taxon>Agaricomycetidae</taxon>
        <taxon>Agaricales</taxon>
        <taxon>Marasmiineae</taxon>
        <taxon>Omphalotaceae</taxon>
        <taxon>Rhodocollybia</taxon>
    </lineage>
</organism>